<accession>A0ABW7Y4G1</accession>
<organism evidence="1 2">
    <name type="scientific">Streptomyces cellulosae</name>
    <dbReference type="NCBI Taxonomy" id="1968"/>
    <lineage>
        <taxon>Bacteria</taxon>
        <taxon>Bacillati</taxon>
        <taxon>Actinomycetota</taxon>
        <taxon>Actinomycetes</taxon>
        <taxon>Kitasatosporales</taxon>
        <taxon>Streptomycetaceae</taxon>
        <taxon>Streptomyces</taxon>
    </lineage>
</organism>
<comment type="caution">
    <text evidence="1">The sequence shown here is derived from an EMBL/GenBank/DDBJ whole genome shotgun (WGS) entry which is preliminary data.</text>
</comment>
<protein>
    <recommendedName>
        <fullName evidence="3">Aminotransferase</fullName>
    </recommendedName>
</protein>
<proteinExistence type="predicted"/>
<evidence type="ECO:0000313" key="1">
    <source>
        <dbReference type="EMBL" id="MFI5677035.1"/>
    </source>
</evidence>
<dbReference type="InterPro" id="IPR036038">
    <property type="entry name" value="Aminotransferase-like"/>
</dbReference>
<dbReference type="EMBL" id="JBITDC010000007">
    <property type="protein sequence ID" value="MFI5677035.1"/>
    <property type="molecule type" value="Genomic_DNA"/>
</dbReference>
<name>A0ABW7Y4G1_STRCE</name>
<gene>
    <name evidence="1" type="ORF">ACIA8P_20565</name>
</gene>
<evidence type="ECO:0000313" key="2">
    <source>
        <dbReference type="Proteomes" id="UP001612415"/>
    </source>
</evidence>
<dbReference type="RefSeq" id="WP_398657724.1">
    <property type="nucleotide sequence ID" value="NZ_JBITDC010000007.1"/>
</dbReference>
<keyword evidence="2" id="KW-1185">Reference proteome</keyword>
<evidence type="ECO:0008006" key="3">
    <source>
        <dbReference type="Google" id="ProtNLM"/>
    </source>
</evidence>
<dbReference type="Proteomes" id="UP001612415">
    <property type="component" value="Unassembled WGS sequence"/>
</dbReference>
<reference evidence="1 2" key="1">
    <citation type="submission" date="2024-10" db="EMBL/GenBank/DDBJ databases">
        <title>The Natural Products Discovery Center: Release of the First 8490 Sequenced Strains for Exploring Actinobacteria Biosynthetic Diversity.</title>
        <authorList>
            <person name="Kalkreuter E."/>
            <person name="Kautsar S.A."/>
            <person name="Yang D."/>
            <person name="Bader C.D."/>
            <person name="Teijaro C.N."/>
            <person name="Fluegel L."/>
            <person name="Davis C.M."/>
            <person name="Simpson J.R."/>
            <person name="Lauterbach L."/>
            <person name="Steele A.D."/>
            <person name="Gui C."/>
            <person name="Meng S."/>
            <person name="Li G."/>
            <person name="Viehrig K."/>
            <person name="Ye F."/>
            <person name="Su P."/>
            <person name="Kiefer A.F."/>
            <person name="Nichols A."/>
            <person name="Cepeda A.J."/>
            <person name="Yan W."/>
            <person name="Fan B."/>
            <person name="Jiang Y."/>
            <person name="Adhikari A."/>
            <person name="Zheng C.-J."/>
            <person name="Schuster L."/>
            <person name="Cowan T.M."/>
            <person name="Smanski M.J."/>
            <person name="Chevrette M.G."/>
            <person name="De Carvalho L.P.S."/>
            <person name="Shen B."/>
        </authorList>
    </citation>
    <scope>NUCLEOTIDE SEQUENCE [LARGE SCALE GENOMIC DNA]</scope>
    <source>
        <strain evidence="1 2">NPDC051599</strain>
    </source>
</reference>
<dbReference type="SUPFAM" id="SSF56752">
    <property type="entry name" value="D-aminoacid aminotransferase-like PLP-dependent enzymes"/>
    <property type="match status" value="1"/>
</dbReference>
<sequence>MAELNRKPTTLDDLQSLALMNYGHFTSMRLGDGTVRGLSLHLDRLVRDCRIVFGVELDGERTLNTSGRQPTA</sequence>